<keyword evidence="2" id="KW-1185">Reference proteome</keyword>
<reference evidence="1 2" key="1">
    <citation type="submission" date="2018-11" db="EMBL/GenBank/DDBJ databases">
        <authorList>
            <consortium name="Pathogen Informatics"/>
        </authorList>
    </citation>
    <scope>NUCLEOTIDE SEQUENCE [LARGE SCALE GENOMIC DNA]</scope>
</reference>
<evidence type="ECO:0000313" key="3">
    <source>
        <dbReference type="WBParaSite" id="HPBE_0001240401-mRNA-1"/>
    </source>
</evidence>
<accession>A0A3P8CVT4</accession>
<dbReference type="EMBL" id="UZAH01027486">
    <property type="protein sequence ID" value="VDO92048.1"/>
    <property type="molecule type" value="Genomic_DNA"/>
</dbReference>
<dbReference type="Proteomes" id="UP000050761">
    <property type="component" value="Unassembled WGS sequence"/>
</dbReference>
<evidence type="ECO:0000313" key="2">
    <source>
        <dbReference type="Proteomes" id="UP000050761"/>
    </source>
</evidence>
<gene>
    <name evidence="1" type="ORF">HPBE_LOCUS12405</name>
</gene>
<proteinExistence type="predicted"/>
<name>A0A183FVN2_HELPZ</name>
<accession>A0A183FVN2</accession>
<dbReference type="WBParaSite" id="HPBE_0001240401-mRNA-1">
    <property type="protein sequence ID" value="HPBE_0001240401-mRNA-1"/>
    <property type="gene ID" value="HPBE_0001240401"/>
</dbReference>
<dbReference type="AlphaFoldDB" id="A0A183FVN2"/>
<sequence length="41" mass="4921">AIRYREHRPLQFDVTPYRKIPQVELSAGVAYENLTNPLWMF</sequence>
<protein>
    <submittedName>
        <fullName evidence="3">TonB-dependent receptor</fullName>
    </submittedName>
</protein>
<evidence type="ECO:0000313" key="1">
    <source>
        <dbReference type="EMBL" id="VDO92048.1"/>
    </source>
</evidence>
<reference evidence="3" key="2">
    <citation type="submission" date="2019-09" db="UniProtKB">
        <authorList>
            <consortium name="WormBaseParasite"/>
        </authorList>
    </citation>
    <scope>IDENTIFICATION</scope>
</reference>
<organism evidence="2 3">
    <name type="scientific">Heligmosomoides polygyrus</name>
    <name type="common">Parasitic roundworm</name>
    <dbReference type="NCBI Taxonomy" id="6339"/>
    <lineage>
        <taxon>Eukaryota</taxon>
        <taxon>Metazoa</taxon>
        <taxon>Ecdysozoa</taxon>
        <taxon>Nematoda</taxon>
        <taxon>Chromadorea</taxon>
        <taxon>Rhabditida</taxon>
        <taxon>Rhabditina</taxon>
        <taxon>Rhabditomorpha</taxon>
        <taxon>Strongyloidea</taxon>
        <taxon>Heligmosomidae</taxon>
        <taxon>Heligmosomoides</taxon>
    </lineage>
</organism>